<dbReference type="AlphaFoldDB" id="A0A382N3Y8"/>
<reference evidence="1" key="1">
    <citation type="submission" date="2018-05" db="EMBL/GenBank/DDBJ databases">
        <authorList>
            <person name="Lanie J.A."/>
            <person name="Ng W.-L."/>
            <person name="Kazmierczak K.M."/>
            <person name="Andrzejewski T.M."/>
            <person name="Davidsen T.M."/>
            <person name="Wayne K.J."/>
            <person name="Tettelin H."/>
            <person name="Glass J.I."/>
            <person name="Rusch D."/>
            <person name="Podicherti R."/>
            <person name="Tsui H.-C.T."/>
            <person name="Winkler M.E."/>
        </authorList>
    </citation>
    <scope>NUCLEOTIDE SEQUENCE</scope>
</reference>
<evidence type="ECO:0000313" key="1">
    <source>
        <dbReference type="EMBL" id="SVC55278.1"/>
    </source>
</evidence>
<name>A0A382N3Y8_9ZZZZ</name>
<protein>
    <submittedName>
        <fullName evidence="1">Uncharacterized protein</fullName>
    </submittedName>
</protein>
<feature type="non-terminal residue" evidence="1">
    <location>
        <position position="28"/>
    </location>
</feature>
<sequence length="28" mass="3183">MLTGKTLDVSMQTKPVLLIFKLNYTLTI</sequence>
<organism evidence="1">
    <name type="scientific">marine metagenome</name>
    <dbReference type="NCBI Taxonomy" id="408172"/>
    <lineage>
        <taxon>unclassified sequences</taxon>
        <taxon>metagenomes</taxon>
        <taxon>ecological metagenomes</taxon>
    </lineage>
</organism>
<proteinExistence type="predicted"/>
<accession>A0A382N3Y8</accession>
<dbReference type="EMBL" id="UINC01097512">
    <property type="protein sequence ID" value="SVC55278.1"/>
    <property type="molecule type" value="Genomic_DNA"/>
</dbReference>
<gene>
    <name evidence="1" type="ORF">METZ01_LOCUS308132</name>
</gene>